<evidence type="ECO:0000259" key="6">
    <source>
        <dbReference type="PROSITE" id="PS50066"/>
    </source>
</evidence>
<gene>
    <name evidence="9" type="primary">LOC120277134</name>
</gene>
<dbReference type="GO" id="GO:0045944">
    <property type="term" value="P:positive regulation of transcription by RNA polymerase II"/>
    <property type="evidence" value="ECO:0007669"/>
    <property type="project" value="InterPro"/>
</dbReference>
<evidence type="ECO:0000256" key="3">
    <source>
        <dbReference type="ARBA" id="ARBA00023125"/>
    </source>
</evidence>
<organism evidence="8 9">
    <name type="scientific">Dioscorea cayennensis subsp. rotundata</name>
    <name type="common">White Guinea yam</name>
    <name type="synonym">Dioscorea rotundata</name>
    <dbReference type="NCBI Taxonomy" id="55577"/>
    <lineage>
        <taxon>Eukaryota</taxon>
        <taxon>Viridiplantae</taxon>
        <taxon>Streptophyta</taxon>
        <taxon>Embryophyta</taxon>
        <taxon>Tracheophyta</taxon>
        <taxon>Spermatophyta</taxon>
        <taxon>Magnoliopsida</taxon>
        <taxon>Liliopsida</taxon>
        <taxon>Dioscoreales</taxon>
        <taxon>Dioscoreaceae</taxon>
        <taxon>Dioscorea</taxon>
    </lineage>
</organism>
<accession>A0AB40CII1</accession>
<dbReference type="GO" id="GO:0000977">
    <property type="term" value="F:RNA polymerase II transcription regulatory region sequence-specific DNA binding"/>
    <property type="evidence" value="ECO:0007669"/>
    <property type="project" value="InterPro"/>
</dbReference>
<keyword evidence="3" id="KW-0238">DNA-binding</keyword>
<dbReference type="SMART" id="SM00432">
    <property type="entry name" value="MADS"/>
    <property type="match status" value="1"/>
</dbReference>
<name>A0AB40CII1_DIOCR</name>
<keyword evidence="8" id="KW-1185">Reference proteome</keyword>
<dbReference type="PROSITE" id="PS50066">
    <property type="entry name" value="MADS_BOX_2"/>
    <property type="match status" value="1"/>
</dbReference>
<keyword evidence="4" id="KW-0804">Transcription</keyword>
<feature type="domain" description="K-box" evidence="7">
    <location>
        <begin position="87"/>
        <end position="177"/>
    </location>
</feature>
<protein>
    <submittedName>
        <fullName evidence="9">Agamous-like MADS-box protein MADS2</fullName>
    </submittedName>
</protein>
<proteinExistence type="predicted"/>
<dbReference type="PROSITE" id="PS00350">
    <property type="entry name" value="MADS_BOX_1"/>
    <property type="match status" value="1"/>
</dbReference>
<dbReference type="AlphaFoldDB" id="A0AB40CII1"/>
<dbReference type="Pfam" id="PF00319">
    <property type="entry name" value="SRF-TF"/>
    <property type="match status" value="1"/>
</dbReference>
<sequence length="249" mass="28433">MGRGKVELKRIENKINRQVTFAKRRNGLLKKAHELSVLCDAEVALIIFSNRGKLYEFSNPSSMLKTLEQYRKCNYGASNVAIQPNNVQSSYQEYLNMKARVEALQRSQRNLLGEELDALNLNEIDQLEKQVDSSLKHIRSTMTQLMLDQLCELKRKEKMLQDTNKSIIKKLEEFTPGIPLHPPLENGFYTVHDTTNAPNNQHEVHSHEFFQLLSSDFSLQIGFNPASTDQLNAPNATQNVNGYLNGWLG</sequence>
<evidence type="ECO:0000313" key="9">
    <source>
        <dbReference type="RefSeq" id="XP_039139826.1"/>
    </source>
</evidence>
<evidence type="ECO:0000256" key="4">
    <source>
        <dbReference type="ARBA" id="ARBA00023163"/>
    </source>
</evidence>
<dbReference type="GO" id="GO:0005634">
    <property type="term" value="C:nucleus"/>
    <property type="evidence" value="ECO:0007669"/>
    <property type="project" value="UniProtKB-SubCell"/>
</dbReference>
<evidence type="ECO:0000259" key="7">
    <source>
        <dbReference type="PROSITE" id="PS51297"/>
    </source>
</evidence>
<dbReference type="SUPFAM" id="SSF55455">
    <property type="entry name" value="SRF-like"/>
    <property type="match status" value="1"/>
</dbReference>
<evidence type="ECO:0000256" key="2">
    <source>
        <dbReference type="ARBA" id="ARBA00023015"/>
    </source>
</evidence>
<evidence type="ECO:0000256" key="1">
    <source>
        <dbReference type="ARBA" id="ARBA00004123"/>
    </source>
</evidence>
<dbReference type="CDD" id="cd00265">
    <property type="entry name" value="MADS_MEF2_like"/>
    <property type="match status" value="1"/>
</dbReference>
<keyword evidence="2" id="KW-0805">Transcription regulation</keyword>
<dbReference type="GO" id="GO:0003700">
    <property type="term" value="F:DNA-binding transcription factor activity"/>
    <property type="evidence" value="ECO:0007669"/>
    <property type="project" value="InterPro"/>
</dbReference>
<dbReference type="InterPro" id="IPR036879">
    <property type="entry name" value="TF_MADSbox_sf"/>
</dbReference>
<dbReference type="InterPro" id="IPR002100">
    <property type="entry name" value="TF_MADSbox"/>
</dbReference>
<feature type="domain" description="MADS-box" evidence="6">
    <location>
        <begin position="1"/>
        <end position="61"/>
    </location>
</feature>
<dbReference type="Gene3D" id="3.40.1810.10">
    <property type="entry name" value="Transcription factor, MADS-box"/>
    <property type="match status" value="1"/>
</dbReference>
<dbReference type="Pfam" id="PF01486">
    <property type="entry name" value="K-box"/>
    <property type="match status" value="1"/>
</dbReference>
<dbReference type="PRINTS" id="PR00404">
    <property type="entry name" value="MADSDOMAIN"/>
</dbReference>
<dbReference type="InterPro" id="IPR033896">
    <property type="entry name" value="MEF2-like_N"/>
</dbReference>
<dbReference type="InterPro" id="IPR050142">
    <property type="entry name" value="MADS-box/MEF2_TF"/>
</dbReference>
<dbReference type="FunFam" id="3.40.1810.10:FF:000004">
    <property type="entry name" value="MADS-box transcription factor 1"/>
    <property type="match status" value="1"/>
</dbReference>
<dbReference type="GeneID" id="120277134"/>
<comment type="subcellular location">
    <subcellularLocation>
        <location evidence="1">Nucleus</location>
    </subcellularLocation>
</comment>
<dbReference type="GO" id="GO:0046983">
    <property type="term" value="F:protein dimerization activity"/>
    <property type="evidence" value="ECO:0007669"/>
    <property type="project" value="InterPro"/>
</dbReference>
<reference evidence="9" key="1">
    <citation type="submission" date="2025-08" db="UniProtKB">
        <authorList>
            <consortium name="RefSeq"/>
        </authorList>
    </citation>
    <scope>IDENTIFICATION</scope>
</reference>
<dbReference type="GO" id="GO:0010093">
    <property type="term" value="P:specification of floral organ identity"/>
    <property type="evidence" value="ECO:0007669"/>
    <property type="project" value="UniProtKB-ARBA"/>
</dbReference>
<evidence type="ECO:0000256" key="5">
    <source>
        <dbReference type="ARBA" id="ARBA00023242"/>
    </source>
</evidence>
<dbReference type="PANTHER" id="PTHR48019">
    <property type="entry name" value="SERUM RESPONSE FACTOR HOMOLOG"/>
    <property type="match status" value="1"/>
</dbReference>
<dbReference type="RefSeq" id="XP_039139826.1">
    <property type="nucleotide sequence ID" value="XM_039283892.1"/>
</dbReference>
<dbReference type="InterPro" id="IPR002487">
    <property type="entry name" value="TF_Kbox"/>
</dbReference>
<keyword evidence="5" id="KW-0539">Nucleus</keyword>
<dbReference type="Proteomes" id="UP001515500">
    <property type="component" value="Chromosome 15"/>
</dbReference>
<dbReference type="PROSITE" id="PS51297">
    <property type="entry name" value="K_BOX"/>
    <property type="match status" value="1"/>
</dbReference>
<evidence type="ECO:0000313" key="8">
    <source>
        <dbReference type="Proteomes" id="UP001515500"/>
    </source>
</evidence>